<name>A0AA38WNA5_9ASTR</name>
<organism evidence="1 2">
    <name type="scientific">Centaurea solstitialis</name>
    <name type="common">yellow star-thistle</name>
    <dbReference type="NCBI Taxonomy" id="347529"/>
    <lineage>
        <taxon>Eukaryota</taxon>
        <taxon>Viridiplantae</taxon>
        <taxon>Streptophyta</taxon>
        <taxon>Embryophyta</taxon>
        <taxon>Tracheophyta</taxon>
        <taxon>Spermatophyta</taxon>
        <taxon>Magnoliopsida</taxon>
        <taxon>eudicotyledons</taxon>
        <taxon>Gunneridae</taxon>
        <taxon>Pentapetalae</taxon>
        <taxon>asterids</taxon>
        <taxon>campanulids</taxon>
        <taxon>Asterales</taxon>
        <taxon>Asteraceae</taxon>
        <taxon>Carduoideae</taxon>
        <taxon>Cardueae</taxon>
        <taxon>Centaureinae</taxon>
        <taxon>Centaurea</taxon>
    </lineage>
</organism>
<evidence type="ECO:0000313" key="1">
    <source>
        <dbReference type="EMBL" id="KAJ9558740.1"/>
    </source>
</evidence>
<sequence>MDFSDMCVSFLLPVDYQPCSRERQGDSLVLVRVEGTVSFSLETKAGSVPFLNGGHNLQHLWKKPKSLKFLIMRFYHELGVAKSYNTNIESQVSSSIIYGGGYSEKFEVLCNLFTKLIN</sequence>
<accession>A0AA38WNA5</accession>
<dbReference type="Proteomes" id="UP001172457">
    <property type="component" value="Chromosome 3"/>
</dbReference>
<proteinExistence type="predicted"/>
<gene>
    <name evidence="1" type="ORF">OSB04_013354</name>
</gene>
<keyword evidence="2" id="KW-1185">Reference proteome</keyword>
<dbReference type="EMBL" id="JARYMX010000003">
    <property type="protein sequence ID" value="KAJ9558740.1"/>
    <property type="molecule type" value="Genomic_DNA"/>
</dbReference>
<evidence type="ECO:0000313" key="2">
    <source>
        <dbReference type="Proteomes" id="UP001172457"/>
    </source>
</evidence>
<comment type="caution">
    <text evidence="1">The sequence shown here is derived from an EMBL/GenBank/DDBJ whole genome shotgun (WGS) entry which is preliminary data.</text>
</comment>
<reference evidence="1" key="1">
    <citation type="submission" date="2023-03" db="EMBL/GenBank/DDBJ databases">
        <title>Chromosome-scale reference genome and RAD-based genetic map of yellow starthistle (Centaurea solstitialis) reveal putative structural variation and QTLs associated with invader traits.</title>
        <authorList>
            <person name="Reatini B."/>
            <person name="Cang F.A."/>
            <person name="Jiang Q."/>
            <person name="Mckibben M.T.W."/>
            <person name="Barker M.S."/>
            <person name="Rieseberg L.H."/>
            <person name="Dlugosch K.M."/>
        </authorList>
    </citation>
    <scope>NUCLEOTIDE SEQUENCE</scope>
    <source>
        <strain evidence="1">CAN-66</strain>
        <tissue evidence="1">Leaf</tissue>
    </source>
</reference>
<dbReference type="AlphaFoldDB" id="A0AA38WNA5"/>
<protein>
    <submittedName>
        <fullName evidence="1">Uncharacterized protein</fullName>
    </submittedName>
</protein>